<dbReference type="UniPathway" id="UPA00053">
    <property type="reaction ID" value="UER00088"/>
</dbReference>
<feature type="binding site" evidence="11">
    <location>
        <position position="30"/>
    </location>
    <ligand>
        <name>substrate</name>
    </ligand>
</feature>
<dbReference type="PROSITE" id="PS01128">
    <property type="entry name" value="SHIKIMATE_KINASE"/>
    <property type="match status" value="1"/>
</dbReference>
<dbReference type="GO" id="GO:0005524">
    <property type="term" value="F:ATP binding"/>
    <property type="evidence" value="ECO:0007669"/>
    <property type="project" value="UniProtKB-UniRule"/>
</dbReference>
<feature type="binding site" evidence="11">
    <location>
        <position position="134"/>
    </location>
    <ligand>
        <name>substrate</name>
    </ligand>
</feature>
<evidence type="ECO:0000313" key="13">
    <source>
        <dbReference type="Proteomes" id="UP000238605"/>
    </source>
</evidence>
<dbReference type="GO" id="GO:0000287">
    <property type="term" value="F:magnesium ion binding"/>
    <property type="evidence" value="ECO:0007669"/>
    <property type="project" value="UniProtKB-UniRule"/>
</dbReference>
<feature type="binding site" evidence="11">
    <location>
        <position position="54"/>
    </location>
    <ligand>
        <name>substrate</name>
    </ligand>
</feature>
<proteinExistence type="inferred from homology"/>
<evidence type="ECO:0000256" key="7">
    <source>
        <dbReference type="ARBA" id="ARBA00022777"/>
    </source>
</evidence>
<comment type="caution">
    <text evidence="12">The sequence shown here is derived from an EMBL/GenBank/DDBJ whole genome shotgun (WGS) entry which is preliminary data.</text>
</comment>
<dbReference type="EC" id="2.7.1.71" evidence="3 11"/>
<dbReference type="CDD" id="cd00464">
    <property type="entry name" value="SK"/>
    <property type="match status" value="1"/>
</dbReference>
<evidence type="ECO:0000256" key="8">
    <source>
        <dbReference type="ARBA" id="ARBA00022840"/>
    </source>
</evidence>
<feature type="binding site" evidence="11">
    <location>
        <position position="77"/>
    </location>
    <ligand>
        <name>substrate</name>
    </ligand>
</feature>
<dbReference type="EMBL" id="PSNX01000011">
    <property type="protein sequence ID" value="PPE65851.1"/>
    <property type="molecule type" value="Genomic_DNA"/>
</dbReference>
<dbReference type="InterPro" id="IPR000623">
    <property type="entry name" value="Shikimate_kinase/TSH1"/>
</dbReference>
<evidence type="ECO:0000313" key="12">
    <source>
        <dbReference type="EMBL" id="PPE65851.1"/>
    </source>
</evidence>
<keyword evidence="8 11" id="KW-0067">ATP-binding</keyword>
<keyword evidence="9 11" id="KW-0057">Aromatic amino acid biosynthesis</keyword>
<dbReference type="PANTHER" id="PTHR21087:SF16">
    <property type="entry name" value="SHIKIMATE KINASE 1, CHLOROPLASTIC"/>
    <property type="match status" value="1"/>
</dbReference>
<name>A0A2S5SSZ6_9BURK</name>
<feature type="binding site" evidence="11">
    <location>
        <position position="115"/>
    </location>
    <ligand>
        <name>ATP</name>
        <dbReference type="ChEBI" id="CHEBI:30616"/>
    </ligand>
</feature>
<dbReference type="HAMAP" id="MF_00109">
    <property type="entry name" value="Shikimate_kinase"/>
    <property type="match status" value="1"/>
</dbReference>
<keyword evidence="11" id="KW-0963">Cytoplasm</keyword>
<feature type="binding site" evidence="11">
    <location>
        <position position="12"/>
    </location>
    <ligand>
        <name>Mg(2+)</name>
        <dbReference type="ChEBI" id="CHEBI:18420"/>
    </ligand>
</feature>
<comment type="function">
    <text evidence="11">Catalyzes the specific phosphorylation of the 3-hydroxyl group of shikimic acid using ATP as a cosubstrate.</text>
</comment>
<evidence type="ECO:0000256" key="3">
    <source>
        <dbReference type="ARBA" id="ARBA00012154"/>
    </source>
</evidence>
<comment type="subunit">
    <text evidence="11">Monomer.</text>
</comment>
<comment type="similarity">
    <text evidence="2 11">Belongs to the shikimate kinase family.</text>
</comment>
<keyword evidence="5 11" id="KW-0808">Transferase</keyword>
<dbReference type="GO" id="GO:0009423">
    <property type="term" value="P:chorismate biosynthetic process"/>
    <property type="evidence" value="ECO:0007669"/>
    <property type="project" value="UniProtKB-UniRule"/>
</dbReference>
<comment type="cofactor">
    <cofactor evidence="11">
        <name>Mg(2+)</name>
        <dbReference type="ChEBI" id="CHEBI:18420"/>
    </cofactor>
    <text evidence="11">Binds 1 Mg(2+) ion per subunit.</text>
</comment>
<feature type="binding site" evidence="11">
    <location>
        <begin position="8"/>
        <end position="13"/>
    </location>
    <ligand>
        <name>ATP</name>
        <dbReference type="ChEBI" id="CHEBI:30616"/>
    </ligand>
</feature>
<gene>
    <name evidence="11" type="primary">aroK</name>
    <name evidence="12" type="ORF">C1704_12380</name>
</gene>
<dbReference type="AlphaFoldDB" id="A0A2S5SSZ6"/>
<evidence type="ECO:0000256" key="5">
    <source>
        <dbReference type="ARBA" id="ARBA00022679"/>
    </source>
</evidence>
<dbReference type="InterPro" id="IPR031322">
    <property type="entry name" value="Shikimate/glucono_kinase"/>
</dbReference>
<keyword evidence="13" id="KW-1185">Reference proteome</keyword>
<comment type="caution">
    <text evidence="11">Lacks conserved residue(s) required for the propagation of feature annotation.</text>
</comment>
<dbReference type="Gene3D" id="3.40.50.300">
    <property type="entry name" value="P-loop containing nucleotide triphosphate hydrolases"/>
    <property type="match status" value="1"/>
</dbReference>
<keyword evidence="11" id="KW-0460">Magnesium</keyword>
<dbReference type="RefSeq" id="WP_104303183.1">
    <property type="nucleotide sequence ID" value="NZ_PSNX01000011.1"/>
</dbReference>
<evidence type="ECO:0000256" key="10">
    <source>
        <dbReference type="ARBA" id="ARBA00048567"/>
    </source>
</evidence>
<organism evidence="12 13">
    <name type="scientific">Caldimonas caldifontis</name>
    <dbReference type="NCBI Taxonomy" id="1452508"/>
    <lineage>
        <taxon>Bacteria</taxon>
        <taxon>Pseudomonadati</taxon>
        <taxon>Pseudomonadota</taxon>
        <taxon>Betaproteobacteria</taxon>
        <taxon>Burkholderiales</taxon>
        <taxon>Sphaerotilaceae</taxon>
        <taxon>Caldimonas</taxon>
    </lineage>
</organism>
<sequence>MVLIGLPGCGKSTVGRQLAKRLNTAFQDTDAVITDRIGMPIRSFFEQEGEERFREIEHRVLAEFLDGGYQGVLATGGGIVLRDDNRECLRQARSVVYLRASPDDLVRRLRHDRQRPLLQVSDPLKRLRELYAVRDPLYRDVATFVIDTGRPSVSMLANLIATQLELDAANGRAC</sequence>
<dbReference type="GO" id="GO:0004765">
    <property type="term" value="F:shikimate kinase activity"/>
    <property type="evidence" value="ECO:0007669"/>
    <property type="project" value="UniProtKB-UniRule"/>
</dbReference>
<evidence type="ECO:0000256" key="1">
    <source>
        <dbReference type="ARBA" id="ARBA00004842"/>
    </source>
</evidence>
<evidence type="ECO:0000256" key="4">
    <source>
        <dbReference type="ARBA" id="ARBA00022605"/>
    </source>
</evidence>
<comment type="catalytic activity">
    <reaction evidence="10 11">
        <text>shikimate + ATP = 3-phosphoshikimate + ADP + H(+)</text>
        <dbReference type="Rhea" id="RHEA:13121"/>
        <dbReference type="ChEBI" id="CHEBI:15378"/>
        <dbReference type="ChEBI" id="CHEBI:30616"/>
        <dbReference type="ChEBI" id="CHEBI:36208"/>
        <dbReference type="ChEBI" id="CHEBI:145989"/>
        <dbReference type="ChEBI" id="CHEBI:456216"/>
        <dbReference type="EC" id="2.7.1.71"/>
    </reaction>
</comment>
<dbReference type="InterPro" id="IPR027417">
    <property type="entry name" value="P-loop_NTPase"/>
</dbReference>
<dbReference type="Proteomes" id="UP000238605">
    <property type="component" value="Unassembled WGS sequence"/>
</dbReference>
<keyword evidence="7 11" id="KW-0418">Kinase</keyword>
<keyword evidence="11" id="KW-0479">Metal-binding</keyword>
<dbReference type="Pfam" id="PF01202">
    <property type="entry name" value="SKI"/>
    <property type="match status" value="1"/>
</dbReference>
<dbReference type="GO" id="GO:0005829">
    <property type="term" value="C:cytosol"/>
    <property type="evidence" value="ECO:0007669"/>
    <property type="project" value="TreeGrafter"/>
</dbReference>
<evidence type="ECO:0000256" key="11">
    <source>
        <dbReference type="HAMAP-Rule" id="MF_00109"/>
    </source>
</evidence>
<evidence type="ECO:0000256" key="2">
    <source>
        <dbReference type="ARBA" id="ARBA00006997"/>
    </source>
</evidence>
<comment type="subcellular location">
    <subcellularLocation>
        <location evidence="11">Cytoplasm</location>
    </subcellularLocation>
</comment>
<dbReference type="InterPro" id="IPR023000">
    <property type="entry name" value="Shikimate_kinase_CS"/>
</dbReference>
<keyword evidence="6 11" id="KW-0547">Nucleotide-binding</keyword>
<dbReference type="SUPFAM" id="SSF52540">
    <property type="entry name" value="P-loop containing nucleoside triphosphate hydrolases"/>
    <property type="match status" value="1"/>
</dbReference>
<evidence type="ECO:0000256" key="6">
    <source>
        <dbReference type="ARBA" id="ARBA00022741"/>
    </source>
</evidence>
<accession>A0A2S5SSZ6</accession>
<protein>
    <recommendedName>
        <fullName evidence="3 11">Shikimate kinase</fullName>
        <shortName evidence="11">SK</shortName>
        <ecNumber evidence="3 11">2.7.1.71</ecNumber>
    </recommendedName>
</protein>
<dbReference type="OrthoDB" id="9800332at2"/>
<dbReference type="GO" id="GO:0009073">
    <property type="term" value="P:aromatic amino acid family biosynthetic process"/>
    <property type="evidence" value="ECO:0007669"/>
    <property type="project" value="UniProtKB-KW"/>
</dbReference>
<comment type="pathway">
    <text evidence="1 11">Metabolic intermediate biosynthesis; chorismate biosynthesis; chorismate from D-erythrose 4-phosphate and phosphoenolpyruvate: step 5/7.</text>
</comment>
<dbReference type="PRINTS" id="PR01100">
    <property type="entry name" value="SHIKIMTKNASE"/>
</dbReference>
<dbReference type="PANTHER" id="PTHR21087">
    <property type="entry name" value="SHIKIMATE KINASE"/>
    <property type="match status" value="1"/>
</dbReference>
<dbReference type="GO" id="GO:0008652">
    <property type="term" value="P:amino acid biosynthetic process"/>
    <property type="evidence" value="ECO:0007669"/>
    <property type="project" value="UniProtKB-KW"/>
</dbReference>
<evidence type="ECO:0000256" key="9">
    <source>
        <dbReference type="ARBA" id="ARBA00023141"/>
    </source>
</evidence>
<reference evidence="12 13" key="1">
    <citation type="submission" date="2018-02" db="EMBL/GenBank/DDBJ databases">
        <title>Reclassifiation of [Polyangium] brachysporum DSM 7029 as Guopingzhaonella breviflexa gen. nov., sp. nov., a member of the family Comamonadaceae.</title>
        <authorList>
            <person name="Tang B."/>
        </authorList>
    </citation>
    <scope>NUCLEOTIDE SEQUENCE [LARGE SCALE GENOMIC DNA]</scope>
    <source>
        <strain evidence="12 13">BCRC 80649</strain>
    </source>
</reference>
<keyword evidence="4 11" id="KW-0028">Amino-acid biosynthesis</keyword>